<dbReference type="Gene3D" id="3.30.2330.10">
    <property type="entry name" value="arginine biosynthesis bifunctional protein suprefamily"/>
    <property type="match status" value="1"/>
</dbReference>
<comment type="catalytic activity">
    <reaction evidence="9">
        <text>L-glutamate + acetyl-CoA = N-acetyl-L-glutamate + CoA + H(+)</text>
        <dbReference type="Rhea" id="RHEA:24292"/>
        <dbReference type="ChEBI" id="CHEBI:15378"/>
        <dbReference type="ChEBI" id="CHEBI:29985"/>
        <dbReference type="ChEBI" id="CHEBI:44337"/>
        <dbReference type="ChEBI" id="CHEBI:57287"/>
        <dbReference type="ChEBI" id="CHEBI:57288"/>
        <dbReference type="EC" id="2.3.1.1"/>
    </reaction>
</comment>
<feature type="binding site" evidence="9">
    <location>
        <position position="405"/>
    </location>
    <ligand>
        <name>substrate</name>
    </ligand>
</feature>
<evidence type="ECO:0000313" key="13">
    <source>
        <dbReference type="Proteomes" id="UP000596035"/>
    </source>
</evidence>
<keyword evidence="6 9" id="KW-0068">Autocatalytic cleavage</keyword>
<dbReference type="PANTHER" id="PTHR23100:SF0">
    <property type="entry name" value="ARGININE BIOSYNTHESIS BIFUNCTIONAL PROTEIN ARGJ, MITOCHONDRIAL"/>
    <property type="match status" value="1"/>
</dbReference>
<dbReference type="NCBIfam" id="NF003802">
    <property type="entry name" value="PRK05388.1"/>
    <property type="match status" value="1"/>
</dbReference>
<dbReference type="CDD" id="cd02152">
    <property type="entry name" value="OAT"/>
    <property type="match status" value="1"/>
</dbReference>
<comment type="pathway">
    <text evidence="9">Amino-acid biosynthesis; L-arginine biosynthesis; N(2)-acetyl-L-ornithine from L-glutamate: step 1/4.</text>
</comment>
<evidence type="ECO:0000256" key="7">
    <source>
        <dbReference type="ARBA" id="ARBA00023268"/>
    </source>
</evidence>
<evidence type="ECO:0000256" key="8">
    <source>
        <dbReference type="ARBA" id="ARBA00023315"/>
    </source>
</evidence>
<feature type="site" description="Involved in the stabilization of negative charge on the oxyanion by the formation of the oxyanion hole" evidence="9">
    <location>
        <position position="113"/>
    </location>
</feature>
<evidence type="ECO:0000256" key="5">
    <source>
        <dbReference type="ARBA" id="ARBA00022679"/>
    </source>
</evidence>
<evidence type="ECO:0000256" key="1">
    <source>
        <dbReference type="ARBA" id="ARBA00006774"/>
    </source>
</evidence>
<dbReference type="GO" id="GO:0005737">
    <property type="term" value="C:cytoplasm"/>
    <property type="evidence" value="ECO:0007669"/>
    <property type="project" value="UniProtKB-SubCell"/>
</dbReference>
<protein>
    <recommendedName>
        <fullName evidence="9">Arginine biosynthesis bifunctional protein ArgJ</fullName>
    </recommendedName>
    <domain>
        <recommendedName>
            <fullName evidence="9">Glutamate N-acetyltransferase</fullName>
            <ecNumber evidence="9">2.3.1.35</ecNumber>
        </recommendedName>
        <alternativeName>
            <fullName evidence="9">Ornithine acetyltransferase</fullName>
            <shortName evidence="9">OATase</shortName>
        </alternativeName>
        <alternativeName>
            <fullName evidence="9">Ornithine transacetylase</fullName>
        </alternativeName>
    </domain>
    <domain>
        <recommendedName>
            <fullName evidence="9">Amino-acid acetyltransferase</fullName>
            <ecNumber evidence="9">2.3.1.1</ecNumber>
        </recommendedName>
        <alternativeName>
            <fullName evidence="9">N-acetylglutamate synthase</fullName>
            <shortName evidence="9">AGSase</shortName>
        </alternativeName>
    </domain>
    <component>
        <recommendedName>
            <fullName evidence="9">Arginine biosynthesis bifunctional protein ArgJ alpha chain</fullName>
        </recommendedName>
    </component>
    <component>
        <recommendedName>
            <fullName evidence="9">Arginine biosynthesis bifunctional protein ArgJ beta chain</fullName>
        </recommendedName>
    </component>
</protein>
<feature type="active site" description="Nucleophile" evidence="9">
    <location>
        <position position="187"/>
    </location>
</feature>
<evidence type="ECO:0000256" key="6">
    <source>
        <dbReference type="ARBA" id="ARBA00022813"/>
    </source>
</evidence>
<keyword evidence="5 9" id="KW-0808">Transferase</keyword>
<dbReference type="SUPFAM" id="SSF56266">
    <property type="entry name" value="DmpA/ArgJ-like"/>
    <property type="match status" value="1"/>
</dbReference>
<dbReference type="Proteomes" id="UP000596035">
    <property type="component" value="Chromosome"/>
</dbReference>
<feature type="site" description="Cleavage; by autolysis" evidence="9">
    <location>
        <begin position="186"/>
        <end position="187"/>
    </location>
</feature>
<feature type="binding site" evidence="9">
    <location>
        <position position="150"/>
    </location>
    <ligand>
        <name>substrate</name>
    </ligand>
</feature>
<reference evidence="10" key="1">
    <citation type="journal article" date="2017" name="Genome Announc.">
        <title>High-Quality Whole-Genome Sequences of the Oligo-Mouse-Microbiota Bacterial Community.</title>
        <authorList>
            <person name="Garzetti D."/>
            <person name="Brugiroux S."/>
            <person name="Bunk B."/>
            <person name="Pukall R."/>
            <person name="McCoy K.D."/>
            <person name="Macpherson A.J."/>
            <person name="Stecher B."/>
        </authorList>
    </citation>
    <scope>NUCLEOTIDE SEQUENCE</scope>
    <source>
        <strain evidence="10">KB18</strain>
    </source>
</reference>
<keyword evidence="4 9" id="KW-0028">Amino-acid biosynthesis</keyword>
<evidence type="ECO:0000313" key="12">
    <source>
        <dbReference type="Proteomes" id="UP000196710"/>
    </source>
</evidence>
<feature type="binding site" evidence="9">
    <location>
        <position position="187"/>
    </location>
    <ligand>
        <name>substrate</name>
    </ligand>
</feature>
<dbReference type="EMBL" id="CP065321">
    <property type="protein sequence ID" value="QQR29983.1"/>
    <property type="molecule type" value="Genomic_DNA"/>
</dbReference>
<dbReference type="EC" id="2.3.1.35" evidence="9"/>
<keyword evidence="7 9" id="KW-0511">Multifunctional enzyme</keyword>
<feature type="chain" id="PRO_5041748588" description="Arginine biosynthesis bifunctional protein ArgJ alpha chain" evidence="9">
    <location>
        <begin position="1"/>
        <end position="186"/>
    </location>
</feature>
<accession>A0A1Z2XQK7</accession>
<dbReference type="AlphaFoldDB" id="A0A1Z2XQK7"/>
<dbReference type="GO" id="GO:0006526">
    <property type="term" value="P:L-arginine biosynthetic process"/>
    <property type="evidence" value="ECO:0007669"/>
    <property type="project" value="UniProtKB-UniRule"/>
</dbReference>
<evidence type="ECO:0000256" key="3">
    <source>
        <dbReference type="ARBA" id="ARBA00022571"/>
    </source>
</evidence>
<reference evidence="11 13" key="3">
    <citation type="submission" date="2020-11" db="EMBL/GenBank/DDBJ databases">
        <title>Closed and high quality bacterial genomes of the OMM12 community.</title>
        <authorList>
            <person name="Marbouty M."/>
            <person name="Lamy-Besnier Q."/>
            <person name="Debarbieux L."/>
            <person name="Koszul R."/>
        </authorList>
    </citation>
    <scope>NUCLEOTIDE SEQUENCE [LARGE SCALE GENOMIC DNA]</scope>
    <source>
        <strain evidence="11 13">KB18</strain>
    </source>
</reference>
<keyword evidence="8 9" id="KW-0012">Acyltransferase</keyword>
<comment type="function">
    <text evidence="9">Catalyzes two activities which are involved in the cyclic version of arginine biosynthesis: the synthesis of N-acetylglutamate from glutamate and acetyl-CoA as the acetyl donor, and of ornithine by transacetylation between N(2)-acetylornithine and glutamate.</text>
</comment>
<dbReference type="NCBIfam" id="TIGR00120">
    <property type="entry name" value="ArgJ"/>
    <property type="match status" value="1"/>
</dbReference>
<dbReference type="EC" id="2.3.1.1" evidence="9"/>
<dbReference type="GO" id="GO:0006592">
    <property type="term" value="P:ornithine biosynthetic process"/>
    <property type="evidence" value="ECO:0007669"/>
    <property type="project" value="TreeGrafter"/>
</dbReference>
<organism evidence="11 13">
    <name type="scientific">Acutalibacter muris</name>
    <dbReference type="NCBI Taxonomy" id="1796620"/>
    <lineage>
        <taxon>Bacteria</taxon>
        <taxon>Bacillati</taxon>
        <taxon>Bacillota</taxon>
        <taxon>Clostridia</taxon>
        <taxon>Eubacteriales</taxon>
        <taxon>Acutalibacteraceae</taxon>
        <taxon>Acutalibacter</taxon>
    </lineage>
</organism>
<feature type="site" description="Involved in the stabilization of negative charge on the oxyanion by the formation of the oxyanion hole" evidence="9">
    <location>
        <position position="114"/>
    </location>
</feature>
<dbReference type="InterPro" id="IPR016117">
    <property type="entry name" value="ArgJ-like_dom_sf"/>
</dbReference>
<dbReference type="EMBL" id="CP021422">
    <property type="protein sequence ID" value="ASB40706.1"/>
    <property type="molecule type" value="Genomic_DNA"/>
</dbReference>
<evidence type="ECO:0000313" key="10">
    <source>
        <dbReference type="EMBL" id="ASB40706.1"/>
    </source>
</evidence>
<evidence type="ECO:0000256" key="2">
    <source>
        <dbReference type="ARBA" id="ARBA00011475"/>
    </source>
</evidence>
<dbReference type="Gene3D" id="3.60.70.12">
    <property type="entry name" value="L-amino peptidase D-ALA esterase/amidase"/>
    <property type="match status" value="1"/>
</dbReference>
<reference evidence="12" key="2">
    <citation type="submission" date="2017-05" db="EMBL/GenBank/DDBJ databases">
        <title>Improved OligoMM genomes.</title>
        <authorList>
            <person name="Garzetti D."/>
        </authorList>
    </citation>
    <scope>NUCLEOTIDE SEQUENCE [LARGE SCALE GENOMIC DNA]</scope>
    <source>
        <strain evidence="12">KB18</strain>
    </source>
</reference>
<dbReference type="Pfam" id="PF01960">
    <property type="entry name" value="ArgJ"/>
    <property type="match status" value="1"/>
</dbReference>
<dbReference type="HAMAP" id="MF_01106">
    <property type="entry name" value="ArgJ"/>
    <property type="match status" value="1"/>
</dbReference>
<dbReference type="FunFam" id="3.30.2330.10:FF:000001">
    <property type="entry name" value="Arginine biosynthesis bifunctional protein ArgJ, mitochondrial"/>
    <property type="match status" value="1"/>
</dbReference>
<feature type="binding site" evidence="9">
    <location>
        <position position="400"/>
    </location>
    <ligand>
        <name>substrate</name>
    </ligand>
</feature>
<evidence type="ECO:0000256" key="4">
    <source>
        <dbReference type="ARBA" id="ARBA00022605"/>
    </source>
</evidence>
<keyword evidence="3 9" id="KW-0055">Arginine biosynthesis</keyword>
<dbReference type="RefSeq" id="WP_066533511.1">
    <property type="nucleotide sequence ID" value="NZ_CP021422.1"/>
</dbReference>
<evidence type="ECO:0000256" key="9">
    <source>
        <dbReference type="HAMAP-Rule" id="MF_01106"/>
    </source>
</evidence>
<proteinExistence type="inferred from homology"/>
<keyword evidence="9" id="KW-0963">Cytoplasm</keyword>
<sequence length="405" mass="42092">MEFIKGGVTAAKGFSAGGLHCGIRKNKTKPDLALILSDRECAAAGVYTRNLVKGAPITVTQRNIADGRAWAVICNSGIANTCAPDGLEKAEAMCRVAASALGLKPEDIIVASTGVIGPSLPIEPIANGIEELKASLSGEGSLAAATAIMTTDTVPKEAAVKFTVGGKTAYMGGISKGSGMIHPNMATMLCFVTTDCAIDPALLQKAVKTAADATFNMISVDGDTSTNDTFMVLANGAAGNVEITEESEDYAAFVEALTAVGRRLAMMMAKDGEGASRLIIYRVSGAPDLETARTVARAVSSSTLVKAAFFGADANAGGRAMCAVGYSGARVDVEKIDIAFKSAKGRVEVVKFGLGIEFSEELALEVLKEPEIETLIDLHMGDVSAEAYGCDLTYDYVKINADYRT</sequence>
<comment type="pathway">
    <text evidence="9">Amino-acid biosynthesis; L-arginine biosynthesis; L-ornithine and N-acetyl-L-glutamate from L-glutamate and N(2)-acetyl-L-ornithine (cyclic): step 1/1.</text>
</comment>
<gene>
    <name evidence="9 11" type="primary">argJ</name>
    <name evidence="10" type="ORF">ADH66_08555</name>
    <name evidence="11" type="ORF">I5Q82_18595</name>
</gene>
<comment type="catalytic activity">
    <reaction evidence="9">
        <text>N(2)-acetyl-L-ornithine + L-glutamate = N-acetyl-L-glutamate + L-ornithine</text>
        <dbReference type="Rhea" id="RHEA:15349"/>
        <dbReference type="ChEBI" id="CHEBI:29985"/>
        <dbReference type="ChEBI" id="CHEBI:44337"/>
        <dbReference type="ChEBI" id="CHEBI:46911"/>
        <dbReference type="ChEBI" id="CHEBI:57805"/>
        <dbReference type="EC" id="2.3.1.35"/>
    </reaction>
</comment>
<dbReference type="GO" id="GO:0004042">
    <property type="term" value="F:L-glutamate N-acetyltransferase activity"/>
    <property type="evidence" value="ECO:0007669"/>
    <property type="project" value="UniProtKB-UniRule"/>
</dbReference>
<dbReference type="KEGG" id="amur:ADH66_08555"/>
<comment type="similarity">
    <text evidence="1 9">Belongs to the ArgJ family.</text>
</comment>
<dbReference type="Gene3D" id="3.10.20.340">
    <property type="entry name" value="ArgJ beta chain, C-terminal domain"/>
    <property type="match status" value="1"/>
</dbReference>
<dbReference type="FunFam" id="3.60.70.12:FF:000001">
    <property type="entry name" value="Arginine biosynthesis bifunctional protein ArgJ, chloroplastic"/>
    <property type="match status" value="1"/>
</dbReference>
<dbReference type="InterPro" id="IPR042195">
    <property type="entry name" value="ArgJ_beta_C"/>
</dbReference>
<feature type="binding site" evidence="9">
    <location>
        <position position="273"/>
    </location>
    <ligand>
        <name>substrate</name>
    </ligand>
</feature>
<keyword evidence="12" id="KW-1185">Reference proteome</keyword>
<comment type="subunit">
    <text evidence="2 9">Heterotetramer of two alpha and two beta chains.</text>
</comment>
<evidence type="ECO:0000313" key="11">
    <source>
        <dbReference type="EMBL" id="QQR29983.1"/>
    </source>
</evidence>
<feature type="chain" id="PRO_5041748587" description="Arginine biosynthesis bifunctional protein ArgJ beta chain" evidence="9">
    <location>
        <begin position="187"/>
        <end position="405"/>
    </location>
</feature>
<name>A0A1Z2XQK7_9FIRM</name>
<comment type="subcellular location">
    <subcellularLocation>
        <location evidence="9">Cytoplasm</location>
    </subcellularLocation>
</comment>
<dbReference type="PANTHER" id="PTHR23100">
    <property type="entry name" value="ARGININE BIOSYNTHESIS BIFUNCTIONAL PROTEIN ARGJ"/>
    <property type="match status" value="1"/>
</dbReference>
<dbReference type="InterPro" id="IPR002813">
    <property type="entry name" value="Arg_biosynth_ArgJ"/>
</dbReference>
<dbReference type="GO" id="GO:0004358">
    <property type="term" value="F:L-glutamate N-acetyltransferase activity, acting on acetyl-L-ornithine as donor"/>
    <property type="evidence" value="ECO:0007669"/>
    <property type="project" value="UniProtKB-UniRule"/>
</dbReference>
<feature type="binding site" evidence="9">
    <location>
        <position position="176"/>
    </location>
    <ligand>
        <name>substrate</name>
    </ligand>
</feature>
<dbReference type="Proteomes" id="UP000196710">
    <property type="component" value="Chromosome"/>
</dbReference>